<feature type="transmembrane region" description="Helical" evidence="2">
    <location>
        <begin position="121"/>
        <end position="139"/>
    </location>
</feature>
<feature type="transmembrane region" description="Helical" evidence="2">
    <location>
        <begin position="55"/>
        <end position="76"/>
    </location>
</feature>
<organism evidence="3 4">
    <name type="scientific">Novosphingobium clariflavum</name>
    <dbReference type="NCBI Taxonomy" id="2029884"/>
    <lineage>
        <taxon>Bacteria</taxon>
        <taxon>Pseudomonadati</taxon>
        <taxon>Pseudomonadota</taxon>
        <taxon>Alphaproteobacteria</taxon>
        <taxon>Sphingomonadales</taxon>
        <taxon>Sphingomonadaceae</taxon>
        <taxon>Novosphingobium</taxon>
    </lineage>
</organism>
<feature type="region of interest" description="Disordered" evidence="1">
    <location>
        <begin position="1"/>
        <end position="45"/>
    </location>
</feature>
<comment type="caution">
    <text evidence="3">The sequence shown here is derived from an EMBL/GenBank/DDBJ whole genome shotgun (WGS) entry which is preliminary data.</text>
</comment>
<dbReference type="Proteomes" id="UP001589858">
    <property type="component" value="Unassembled WGS sequence"/>
</dbReference>
<accession>A0ABV6SBL6</accession>
<keyword evidence="2" id="KW-0472">Membrane</keyword>
<evidence type="ECO:0008006" key="5">
    <source>
        <dbReference type="Google" id="ProtNLM"/>
    </source>
</evidence>
<proteinExistence type="predicted"/>
<evidence type="ECO:0000256" key="1">
    <source>
        <dbReference type="SAM" id="MobiDB-lite"/>
    </source>
</evidence>
<protein>
    <recommendedName>
        <fullName evidence="5">Iron transporter</fullName>
    </recommendedName>
</protein>
<gene>
    <name evidence="3" type="ORF">ACFFF8_18805</name>
</gene>
<evidence type="ECO:0000313" key="4">
    <source>
        <dbReference type="Proteomes" id="UP001589858"/>
    </source>
</evidence>
<evidence type="ECO:0000313" key="3">
    <source>
        <dbReference type="EMBL" id="MFC0686640.1"/>
    </source>
</evidence>
<dbReference type="RefSeq" id="WP_267218447.1">
    <property type="nucleotide sequence ID" value="NZ_JAPCWC010000001.1"/>
</dbReference>
<evidence type="ECO:0000256" key="2">
    <source>
        <dbReference type="SAM" id="Phobius"/>
    </source>
</evidence>
<feature type="transmembrane region" description="Helical" evidence="2">
    <location>
        <begin position="96"/>
        <end position="114"/>
    </location>
</feature>
<reference evidence="3 4" key="1">
    <citation type="submission" date="2024-09" db="EMBL/GenBank/DDBJ databases">
        <authorList>
            <person name="Sun Q."/>
            <person name="Mori K."/>
        </authorList>
    </citation>
    <scope>NUCLEOTIDE SEQUENCE [LARGE SCALE GENOMIC DNA]</scope>
    <source>
        <strain evidence="3 4">CICC 11035S</strain>
    </source>
</reference>
<keyword evidence="2" id="KW-1133">Transmembrane helix</keyword>
<name>A0ABV6SBL6_9SPHN</name>
<sequence>MRSDRFGSRPPAPPADPDGSQGARFAMTPAEMAHPDRTSPLPRQKAAKGISRGNLAARLIAAIPANYLLTSLATAALARLLAQGLGVPPVEASESATLLSFAVFAVLAIVVFSVRSIARLWIGFVLTAAVMGGWLWLSLEAGGRL</sequence>
<keyword evidence="4" id="KW-1185">Reference proteome</keyword>
<dbReference type="EMBL" id="JBHLTM010000075">
    <property type="protein sequence ID" value="MFC0686640.1"/>
    <property type="molecule type" value="Genomic_DNA"/>
</dbReference>
<keyword evidence="2" id="KW-0812">Transmembrane</keyword>